<evidence type="ECO:0000259" key="2">
    <source>
        <dbReference type="Pfam" id="PF20411"/>
    </source>
</evidence>
<feature type="region of interest" description="Disordered" evidence="1">
    <location>
        <begin position="155"/>
        <end position="223"/>
    </location>
</feature>
<evidence type="ECO:0000256" key="1">
    <source>
        <dbReference type="SAM" id="MobiDB-lite"/>
    </source>
</evidence>
<evidence type="ECO:0000313" key="3">
    <source>
        <dbReference type="EMBL" id="GLB33282.1"/>
    </source>
</evidence>
<feature type="compositionally biased region" description="Acidic residues" evidence="1">
    <location>
        <begin position="595"/>
        <end position="607"/>
    </location>
</feature>
<dbReference type="Proteomes" id="UP001063166">
    <property type="component" value="Unassembled WGS sequence"/>
</dbReference>
<sequence length="640" mass="72395">MMVHEGESPDRERGSVQDVRHDCEKETVCSDCVGHGGEKENGATTAVFARDSTEGTQEQDAHLDHGIEDEDFPWDAFGTVRAEAHPGAAKKMEESKPSLPGNGADMKAPADYKQDSGPWLQFGKFKAEPRPVKIKEQAKEESPAPCLKFGRFKVEPLPGRSLPMKTKKAEEEPDLAELGPAYQPENYPYADPEMQHDDDAEAGLDMPTPLERKPIPGHGVVPNDEGKEIGQVWQHGDEEPEVQPTRHISAAVRQGTVEPQPKRRRLVMDAVVLPKLEDVPGSPVTRPQESIEEINEKLRKMQNPKIKKKDGLAFSIDTVRERLRPVGFDPYPIELDMDTRHVLVSRKFLSMHYGGSMQDTFPKPGKKFRPVDGVNRQFLCQKPDYHSNAPEMPGSPGLYYDACAGGPAWPMEGNYTVFTRITNNPALWQYQGEYQLTPAPSFTKQEWASEGEKLRLTWARALSQKSWGRIIRARVYLRRTLGREFTREELEAESERDETETYVGRATEDEIGQAFLQGKESLTVWTMKCVGYDAAFQTELARRFPTWIPPPPKRKPGSKPKAAPKGKSTESTRSRKKSEPKDTKVGNKRKRADTDVESDMDKDDDEDIVRYQDKQDEDEDEEEVPVYRPRGMRSRPIELD</sequence>
<dbReference type="Pfam" id="PF20411">
    <property type="entry name" value="DUF6697"/>
    <property type="match status" value="1"/>
</dbReference>
<feature type="domain" description="DUF6697" evidence="2">
    <location>
        <begin position="344"/>
        <end position="542"/>
    </location>
</feature>
<name>A0A9P3UHT6_LYOSH</name>
<feature type="compositionally biased region" description="Basic residues" evidence="1">
    <location>
        <begin position="552"/>
        <end position="564"/>
    </location>
</feature>
<dbReference type="OrthoDB" id="3176940at2759"/>
<dbReference type="EMBL" id="BRPK01000001">
    <property type="protein sequence ID" value="GLB33282.1"/>
    <property type="molecule type" value="Genomic_DNA"/>
</dbReference>
<keyword evidence="4" id="KW-1185">Reference proteome</keyword>
<comment type="caution">
    <text evidence="3">The sequence shown here is derived from an EMBL/GenBank/DDBJ whole genome shotgun (WGS) entry which is preliminary data.</text>
</comment>
<dbReference type="InterPro" id="IPR046520">
    <property type="entry name" value="DUF6697"/>
</dbReference>
<organism evidence="3 4">
    <name type="scientific">Lyophyllum shimeji</name>
    <name type="common">Hon-shimeji</name>
    <name type="synonym">Tricholoma shimeji</name>
    <dbReference type="NCBI Taxonomy" id="47721"/>
    <lineage>
        <taxon>Eukaryota</taxon>
        <taxon>Fungi</taxon>
        <taxon>Dikarya</taxon>
        <taxon>Basidiomycota</taxon>
        <taxon>Agaricomycotina</taxon>
        <taxon>Agaricomycetes</taxon>
        <taxon>Agaricomycetidae</taxon>
        <taxon>Agaricales</taxon>
        <taxon>Tricholomatineae</taxon>
        <taxon>Lyophyllaceae</taxon>
        <taxon>Lyophyllum</taxon>
    </lineage>
</organism>
<accession>A0A9P3UHT6</accession>
<dbReference type="AlphaFoldDB" id="A0A9P3UHT6"/>
<proteinExistence type="predicted"/>
<feature type="compositionally biased region" description="Basic and acidic residues" evidence="1">
    <location>
        <begin position="567"/>
        <end position="585"/>
    </location>
</feature>
<feature type="region of interest" description="Disordered" evidence="1">
    <location>
        <begin position="85"/>
        <end position="117"/>
    </location>
</feature>
<feature type="region of interest" description="Disordered" evidence="1">
    <location>
        <begin position="545"/>
        <end position="640"/>
    </location>
</feature>
<evidence type="ECO:0000313" key="4">
    <source>
        <dbReference type="Proteomes" id="UP001063166"/>
    </source>
</evidence>
<protein>
    <recommendedName>
        <fullName evidence="2">DUF6697 domain-containing protein</fullName>
    </recommendedName>
</protein>
<reference evidence="3" key="1">
    <citation type="submission" date="2022-07" db="EMBL/GenBank/DDBJ databases">
        <title>The genome of Lyophyllum shimeji provides insight into the initial evolution of ectomycorrhizal fungal genome.</title>
        <authorList>
            <person name="Kobayashi Y."/>
            <person name="Shibata T."/>
            <person name="Hirakawa H."/>
            <person name="Shigenobu S."/>
            <person name="Nishiyama T."/>
            <person name="Yamada A."/>
            <person name="Hasebe M."/>
            <person name="Kawaguchi M."/>
        </authorList>
    </citation>
    <scope>NUCLEOTIDE SEQUENCE</scope>
    <source>
        <strain evidence="3">AT787</strain>
    </source>
</reference>
<gene>
    <name evidence="3" type="ORF">LshimejAT787_0101660</name>
</gene>
<feature type="compositionally biased region" description="Acidic residues" evidence="1">
    <location>
        <begin position="615"/>
        <end position="624"/>
    </location>
</feature>